<evidence type="ECO:0008006" key="4">
    <source>
        <dbReference type="Google" id="ProtNLM"/>
    </source>
</evidence>
<keyword evidence="1" id="KW-1133">Transmembrane helix</keyword>
<accession>A0AAW7Y9V4</accession>
<dbReference type="EMBL" id="JAUOPU010000025">
    <property type="protein sequence ID" value="MDO6544496.1"/>
    <property type="molecule type" value="Genomic_DNA"/>
</dbReference>
<sequence length="98" mass="11583">MMKHVCPHCKRNIHAPLLSQYEESFRCPHCQQELMHDELDILIYAFVTIILFSTIAVVVLHLHVFIALSLALLLYHFIRPRFIESHFRLRSYPKPPTS</sequence>
<keyword evidence="1" id="KW-0812">Transmembrane</keyword>
<gene>
    <name evidence="2" type="ORF">Q4568_18305</name>
</gene>
<protein>
    <recommendedName>
        <fullName evidence="4">Paraquat-inducible protein A</fullName>
    </recommendedName>
</protein>
<dbReference type="Proteomes" id="UP001170624">
    <property type="component" value="Unassembled WGS sequence"/>
</dbReference>
<feature type="transmembrane region" description="Helical" evidence="1">
    <location>
        <begin position="41"/>
        <end position="74"/>
    </location>
</feature>
<dbReference type="RefSeq" id="WP_141226230.1">
    <property type="nucleotide sequence ID" value="NZ_AP024850.1"/>
</dbReference>
<comment type="caution">
    <text evidence="2">The sequence shown here is derived from an EMBL/GenBank/DDBJ whole genome shotgun (WGS) entry which is preliminary data.</text>
</comment>
<evidence type="ECO:0000256" key="1">
    <source>
        <dbReference type="SAM" id="Phobius"/>
    </source>
</evidence>
<reference evidence="2" key="1">
    <citation type="submission" date="2023-07" db="EMBL/GenBank/DDBJ databases">
        <title>Genome content predicts the carbon catabolic preferences of heterotrophic bacteria.</title>
        <authorList>
            <person name="Gralka M."/>
        </authorList>
    </citation>
    <scope>NUCLEOTIDE SEQUENCE</scope>
    <source>
        <strain evidence="2">G2M05</strain>
    </source>
</reference>
<keyword evidence="1" id="KW-0472">Membrane</keyword>
<name>A0AAW7Y9V4_9GAMM</name>
<evidence type="ECO:0000313" key="2">
    <source>
        <dbReference type="EMBL" id="MDO6544496.1"/>
    </source>
</evidence>
<evidence type="ECO:0000313" key="3">
    <source>
        <dbReference type="Proteomes" id="UP001170624"/>
    </source>
</evidence>
<organism evidence="2 3">
    <name type="scientific">Photobacterium sanguinicancri</name>
    <dbReference type="NCBI Taxonomy" id="875932"/>
    <lineage>
        <taxon>Bacteria</taxon>
        <taxon>Pseudomonadati</taxon>
        <taxon>Pseudomonadota</taxon>
        <taxon>Gammaproteobacteria</taxon>
        <taxon>Vibrionales</taxon>
        <taxon>Vibrionaceae</taxon>
        <taxon>Photobacterium</taxon>
    </lineage>
</organism>
<proteinExistence type="predicted"/>
<dbReference type="AlphaFoldDB" id="A0AAW7Y9V4"/>